<dbReference type="InterPro" id="IPR002397">
    <property type="entry name" value="Cyt_P450_B"/>
</dbReference>
<keyword evidence="2" id="KW-0560">Oxidoreductase</keyword>
<keyword evidence="2" id="KW-0479">Metal-binding</keyword>
<proteinExistence type="inferred from homology"/>
<keyword evidence="5" id="KW-1185">Reference proteome</keyword>
<keyword evidence="2" id="KW-0503">Monooxygenase</keyword>
<dbReference type="InterPro" id="IPR017972">
    <property type="entry name" value="Cyt_P450_CS"/>
</dbReference>
<dbReference type="Pfam" id="PF00067">
    <property type="entry name" value="p450"/>
    <property type="match status" value="1"/>
</dbReference>
<dbReference type="Proteomes" id="UP001596241">
    <property type="component" value="Unassembled WGS sequence"/>
</dbReference>
<dbReference type="PANTHER" id="PTHR46696:SF1">
    <property type="entry name" value="CYTOCHROME P450 YJIB-RELATED"/>
    <property type="match status" value="1"/>
</dbReference>
<evidence type="ECO:0000256" key="3">
    <source>
        <dbReference type="SAM" id="MobiDB-lite"/>
    </source>
</evidence>
<dbReference type="CDD" id="cd11031">
    <property type="entry name" value="Cyp158A-like"/>
    <property type="match status" value="1"/>
</dbReference>
<dbReference type="PRINTS" id="PR00385">
    <property type="entry name" value="P450"/>
</dbReference>
<evidence type="ECO:0000256" key="1">
    <source>
        <dbReference type="ARBA" id="ARBA00010617"/>
    </source>
</evidence>
<dbReference type="InterPro" id="IPR036396">
    <property type="entry name" value="Cyt_P450_sf"/>
</dbReference>
<keyword evidence="2" id="KW-0408">Iron</keyword>
<dbReference type="RefSeq" id="WP_345087670.1">
    <property type="nucleotide sequence ID" value="NZ_BAAAWG010000013.1"/>
</dbReference>
<evidence type="ECO:0000313" key="5">
    <source>
        <dbReference type="Proteomes" id="UP001596241"/>
    </source>
</evidence>
<dbReference type="PROSITE" id="PS00086">
    <property type="entry name" value="CYTOCHROME_P450"/>
    <property type="match status" value="1"/>
</dbReference>
<dbReference type="SUPFAM" id="SSF48264">
    <property type="entry name" value="Cytochrome P450"/>
    <property type="match status" value="1"/>
</dbReference>
<evidence type="ECO:0000256" key="2">
    <source>
        <dbReference type="RuleBase" id="RU000461"/>
    </source>
</evidence>
<name>A0ABW1FFV2_9ACTN</name>
<comment type="similarity">
    <text evidence="1 2">Belongs to the cytochrome P450 family.</text>
</comment>
<dbReference type="InterPro" id="IPR001128">
    <property type="entry name" value="Cyt_P450"/>
</dbReference>
<dbReference type="PRINTS" id="PR00359">
    <property type="entry name" value="BP450"/>
</dbReference>
<reference evidence="5" key="1">
    <citation type="journal article" date="2019" name="Int. J. Syst. Evol. Microbiol.">
        <title>The Global Catalogue of Microorganisms (GCM) 10K type strain sequencing project: providing services to taxonomists for standard genome sequencing and annotation.</title>
        <authorList>
            <consortium name="The Broad Institute Genomics Platform"/>
            <consortium name="The Broad Institute Genome Sequencing Center for Infectious Disease"/>
            <person name="Wu L."/>
            <person name="Ma J."/>
        </authorList>
    </citation>
    <scope>NUCLEOTIDE SEQUENCE [LARGE SCALE GENOMIC DNA]</scope>
    <source>
        <strain evidence="5">CGMCC 1.15809</strain>
    </source>
</reference>
<gene>
    <name evidence="4" type="ORF">ACFP3M_06035</name>
</gene>
<accession>A0ABW1FFV2</accession>
<protein>
    <submittedName>
        <fullName evidence="4">Cytochrome P450</fullName>
    </submittedName>
</protein>
<keyword evidence="2" id="KW-0349">Heme</keyword>
<comment type="caution">
    <text evidence="4">The sequence shown here is derived from an EMBL/GenBank/DDBJ whole genome shotgun (WGS) entry which is preliminary data.</text>
</comment>
<feature type="compositionally biased region" description="Basic and acidic residues" evidence="3">
    <location>
        <begin position="425"/>
        <end position="435"/>
    </location>
</feature>
<dbReference type="EMBL" id="JBHSPW010000002">
    <property type="protein sequence ID" value="MFC5892378.1"/>
    <property type="molecule type" value="Genomic_DNA"/>
</dbReference>
<feature type="region of interest" description="Disordered" evidence="3">
    <location>
        <begin position="400"/>
        <end position="467"/>
    </location>
</feature>
<dbReference type="PANTHER" id="PTHR46696">
    <property type="entry name" value="P450, PUTATIVE (EUROFUNG)-RELATED"/>
    <property type="match status" value="1"/>
</dbReference>
<sequence>MMTENAELRFPFPNAAAPLEPAEEYARLRARRPVVAVTLPTGDRAWLVTRYADVRQIYTDPRFSRAAAVRSGAPRANSVGPDPESIVAQDPPEHTRLRRLVAPAFTARRIEALRAGVEALAHRLVDGMRAAGPPADLVTGLAVPLAGTTISELLGIPPSDRGRFRSWSEVVMSTTAHPPEAIRAAQRQFEEYVSALIADRRRSPGEDLIGVLVAARDQRDRLSEKELVNLAWTLLLTGFETTSSQIVNFVVVLLRHPDRLDRLRDEPARIPGAVEELLRYAPRRIDGGAIRVAREDVELAGVTVRAGEAVIPAIASANRDEERFPHADELDLGRTDTAHLSFGLGAHHCLGAQLARVELQSALGALLRGLTGLRLAVPEREVDWRAGTLVPTPTALPVTWERPAPHHATGAGERDDARATAADRPAARAGERFPETAHPCPAESVTLIAPDTGRPVAPAPDAQGGER</sequence>
<evidence type="ECO:0000313" key="4">
    <source>
        <dbReference type="EMBL" id="MFC5892378.1"/>
    </source>
</evidence>
<dbReference type="Gene3D" id="1.10.630.10">
    <property type="entry name" value="Cytochrome P450"/>
    <property type="match status" value="1"/>
</dbReference>
<organism evidence="4 5">
    <name type="scientific">Streptomyces ramulosus</name>
    <dbReference type="NCBI Taxonomy" id="47762"/>
    <lineage>
        <taxon>Bacteria</taxon>
        <taxon>Bacillati</taxon>
        <taxon>Actinomycetota</taxon>
        <taxon>Actinomycetes</taxon>
        <taxon>Kitasatosporales</taxon>
        <taxon>Streptomycetaceae</taxon>
        <taxon>Streptomyces</taxon>
    </lineage>
</organism>